<dbReference type="AlphaFoldDB" id="A0A3G6RTY4"/>
<evidence type="ECO:0000313" key="4">
    <source>
        <dbReference type="Proteomes" id="UP000279972"/>
    </source>
</evidence>
<dbReference type="Proteomes" id="UP000236262">
    <property type="component" value="Unassembled WGS sequence"/>
</dbReference>
<dbReference type="Proteomes" id="UP000279972">
    <property type="component" value="Chromosome"/>
</dbReference>
<gene>
    <name evidence="2" type="ORF">C1637_21960</name>
    <name evidence="1" type="ORF">EG342_24920</name>
</gene>
<reference evidence="2 3" key="1">
    <citation type="submission" date="2018-01" db="EMBL/GenBank/DDBJ databases">
        <title>Draft genome sequences of Chryseobacterium lactis NCTC11390, Chryseobacterium oncorhynchi 701B-08, and Chryseobacterium viscerum 687B-08.</title>
        <authorList>
            <person name="Jeong J.-J."/>
            <person name="Lee Y.J."/>
            <person name="Park B."/>
            <person name="Choi I.-G."/>
            <person name="Kim K.D."/>
        </authorList>
    </citation>
    <scope>NUCLEOTIDE SEQUENCE [LARGE SCALE GENOMIC DNA]</scope>
    <source>
        <strain evidence="2 3">NCTC11390</strain>
    </source>
</reference>
<evidence type="ECO:0000313" key="2">
    <source>
        <dbReference type="EMBL" id="PNW11485.1"/>
    </source>
</evidence>
<proteinExistence type="predicted"/>
<dbReference type="RefSeq" id="WP_103293799.1">
    <property type="nucleotide sequence ID" value="NZ_CP033924.1"/>
</dbReference>
<reference evidence="1 4" key="2">
    <citation type="submission" date="2018-11" db="EMBL/GenBank/DDBJ databases">
        <title>Proposal to divide the Flavobacteriaceae and reorganize its genera based on Amino Acid Identity values calculated from whole genome sequences.</title>
        <authorList>
            <person name="Nicholson A.C."/>
            <person name="Gulvik C.A."/>
            <person name="Whitney A.M."/>
            <person name="Humrighouse B.W."/>
            <person name="Bell M."/>
            <person name="Holmes B."/>
            <person name="Steigerwalt A.G."/>
            <person name="Villarma A."/>
            <person name="Sheth M."/>
            <person name="Batra D."/>
            <person name="Pryor J."/>
            <person name="Bernardet J.-F."/>
            <person name="Hugo C."/>
            <person name="Kampfer P."/>
            <person name="Newman J."/>
            <person name="McQuiston J.R."/>
        </authorList>
    </citation>
    <scope>NUCLEOTIDE SEQUENCE [LARGE SCALE GENOMIC DNA]</scope>
    <source>
        <strain evidence="1 4">KC_1864</strain>
    </source>
</reference>
<dbReference type="EMBL" id="PPEH01000012">
    <property type="protein sequence ID" value="PNW11485.1"/>
    <property type="molecule type" value="Genomic_DNA"/>
</dbReference>
<evidence type="ECO:0000313" key="1">
    <source>
        <dbReference type="EMBL" id="AZA84948.1"/>
    </source>
</evidence>
<dbReference type="InterPro" id="IPR036770">
    <property type="entry name" value="Ankyrin_rpt-contain_sf"/>
</dbReference>
<name>A0A3G6RTY4_CHRLC</name>
<organism evidence="2 3">
    <name type="scientific">Chryseobacterium lactis</name>
    <dbReference type="NCBI Taxonomy" id="1241981"/>
    <lineage>
        <taxon>Bacteria</taxon>
        <taxon>Pseudomonadati</taxon>
        <taxon>Bacteroidota</taxon>
        <taxon>Flavobacteriia</taxon>
        <taxon>Flavobacteriales</taxon>
        <taxon>Weeksellaceae</taxon>
        <taxon>Chryseobacterium group</taxon>
        <taxon>Chryseobacterium</taxon>
    </lineage>
</organism>
<accession>A0A3G6RTY4</accession>
<dbReference type="EMBL" id="CP033924">
    <property type="protein sequence ID" value="AZA84948.1"/>
    <property type="molecule type" value="Genomic_DNA"/>
</dbReference>
<dbReference type="SUPFAM" id="SSF48403">
    <property type="entry name" value="Ankyrin repeat"/>
    <property type="match status" value="1"/>
</dbReference>
<sequence>MNLLLFVGIISIKMRLRLQDQFGNNAMWTAVFNSDGGYDIVKLLKEYGFDSNSKNNNDRSPLDFAKQIEDEELQKILTSK</sequence>
<protein>
    <submittedName>
        <fullName evidence="1">Ankyrin repeat domain-containing protein</fullName>
    </submittedName>
</protein>
<dbReference type="KEGG" id="clac:EG342_24920"/>
<dbReference type="Gene3D" id="1.25.40.20">
    <property type="entry name" value="Ankyrin repeat-containing domain"/>
    <property type="match status" value="1"/>
</dbReference>
<keyword evidence="4" id="KW-1185">Reference proteome</keyword>
<evidence type="ECO:0000313" key="3">
    <source>
        <dbReference type="Proteomes" id="UP000236262"/>
    </source>
</evidence>